<dbReference type="OrthoDB" id="335750at2"/>
<feature type="domain" description="Glucan biosynthesis periplasmic MdoG C-terminal" evidence="9">
    <location>
        <begin position="38"/>
        <end position="509"/>
    </location>
</feature>
<feature type="chain" id="PRO_5008992826" description="Glucans biosynthesis protein G" evidence="7">
    <location>
        <begin position="38"/>
        <end position="591"/>
    </location>
</feature>
<dbReference type="InterPro" id="IPR013783">
    <property type="entry name" value="Ig-like_fold"/>
</dbReference>
<evidence type="ECO:0000256" key="2">
    <source>
        <dbReference type="ARBA" id="ARBA00005001"/>
    </source>
</evidence>
<dbReference type="GO" id="GO:0051274">
    <property type="term" value="P:beta-glucan biosynthetic process"/>
    <property type="evidence" value="ECO:0007669"/>
    <property type="project" value="TreeGrafter"/>
</dbReference>
<name>A0A0N9VP38_PSEFL</name>
<dbReference type="InterPro" id="IPR011013">
    <property type="entry name" value="Gal_mutarotase_sf_dom"/>
</dbReference>
<evidence type="ECO:0000256" key="3">
    <source>
        <dbReference type="ARBA" id="ARBA00009284"/>
    </source>
</evidence>
<dbReference type="InterPro" id="IPR014756">
    <property type="entry name" value="Ig_E-set"/>
</dbReference>
<organism evidence="10 11">
    <name type="scientific">Pseudomonas fluorescens</name>
    <dbReference type="NCBI Taxonomy" id="294"/>
    <lineage>
        <taxon>Bacteria</taxon>
        <taxon>Pseudomonadati</taxon>
        <taxon>Pseudomonadota</taxon>
        <taxon>Gammaproteobacteria</taxon>
        <taxon>Pseudomonadales</taxon>
        <taxon>Pseudomonadaceae</taxon>
        <taxon>Pseudomonas</taxon>
    </lineage>
</organism>
<dbReference type="UniPathway" id="UPA00637"/>
<evidence type="ECO:0000313" key="11">
    <source>
        <dbReference type="Proteomes" id="UP000066487"/>
    </source>
</evidence>
<dbReference type="RefSeq" id="WP_054595197.1">
    <property type="nucleotide sequence ID" value="NZ_CP012830.1"/>
</dbReference>
<feature type="signal peptide" evidence="7">
    <location>
        <begin position="1"/>
        <end position="37"/>
    </location>
</feature>
<evidence type="ECO:0000259" key="9">
    <source>
        <dbReference type="Pfam" id="PF04349"/>
    </source>
</evidence>
<evidence type="ECO:0000256" key="8">
    <source>
        <dbReference type="SAM" id="MobiDB-lite"/>
    </source>
</evidence>
<comment type="similarity">
    <text evidence="3 7">Belongs to the OpgD/OpgG family.</text>
</comment>
<dbReference type="GO" id="GO:0003824">
    <property type="term" value="F:catalytic activity"/>
    <property type="evidence" value="ECO:0007669"/>
    <property type="project" value="InterPro"/>
</dbReference>
<keyword evidence="6 7" id="KW-0574">Periplasm</keyword>
<dbReference type="InterPro" id="IPR014438">
    <property type="entry name" value="Glucan_biosyn_MdoG/MdoD"/>
</dbReference>
<dbReference type="AlphaFoldDB" id="A0A0N9VP38"/>
<dbReference type="PANTHER" id="PTHR30504">
    <property type="entry name" value="GLUCANS BIOSYNTHESIS PROTEIN"/>
    <property type="match status" value="1"/>
</dbReference>
<dbReference type="GO" id="GO:0030288">
    <property type="term" value="C:outer membrane-bounded periplasmic space"/>
    <property type="evidence" value="ECO:0007669"/>
    <property type="project" value="TreeGrafter"/>
</dbReference>
<dbReference type="Gene3D" id="2.70.98.10">
    <property type="match status" value="1"/>
</dbReference>
<dbReference type="Gene3D" id="2.60.40.10">
    <property type="entry name" value="Immunoglobulins"/>
    <property type="match status" value="1"/>
</dbReference>
<reference evidence="11" key="1">
    <citation type="submission" date="2015-09" db="EMBL/GenBank/DDBJ databases">
        <title>Whole genome sequence of Pseudomonas fluorescens FW300-N2E3.</title>
        <authorList>
            <person name="Ray J."/>
            <person name="Melnyk R."/>
            <person name="Deutschbauer A."/>
        </authorList>
    </citation>
    <scope>NUCLEOTIDE SEQUENCE [LARGE SCALE GENOMIC DNA]</scope>
    <source>
        <strain evidence="11">FW300-N2E3</strain>
    </source>
</reference>
<dbReference type="Pfam" id="PF04349">
    <property type="entry name" value="MdoG"/>
    <property type="match status" value="1"/>
</dbReference>
<dbReference type="InterPro" id="IPR007444">
    <property type="entry name" value="Glucan_biosyn_MdoG_C"/>
</dbReference>
<evidence type="ECO:0000313" key="10">
    <source>
        <dbReference type="EMBL" id="ALI01824.1"/>
    </source>
</evidence>
<evidence type="ECO:0000256" key="1">
    <source>
        <dbReference type="ARBA" id="ARBA00004418"/>
    </source>
</evidence>
<dbReference type="InterPro" id="IPR023704">
    <property type="entry name" value="MdoG_OpgG"/>
</dbReference>
<evidence type="ECO:0000256" key="5">
    <source>
        <dbReference type="ARBA" id="ARBA00022729"/>
    </source>
</evidence>
<gene>
    <name evidence="7" type="primary">opgG</name>
    <name evidence="10" type="ORF">AO353_12310</name>
</gene>
<feature type="region of interest" description="Disordered" evidence="8">
    <location>
        <begin position="535"/>
        <end position="591"/>
    </location>
</feature>
<dbReference type="HAMAP" id="MF_01069">
    <property type="entry name" value="MdoG_OpgG"/>
    <property type="match status" value="1"/>
</dbReference>
<dbReference type="EMBL" id="CP012830">
    <property type="protein sequence ID" value="ALI01824.1"/>
    <property type="molecule type" value="Genomic_DNA"/>
</dbReference>
<reference evidence="10 11" key="2">
    <citation type="journal article" date="2018" name="Nature">
        <title>Mutant phenotypes for thousands of bacterial genes of unknown function.</title>
        <authorList>
            <person name="Price M.N."/>
            <person name="Wetmore K.M."/>
            <person name="Waters R.J."/>
            <person name="Callaghan M."/>
            <person name="Ray J."/>
            <person name="Liu H."/>
            <person name="Kuehl J.V."/>
            <person name="Melnyk R.A."/>
            <person name="Lamson J.S."/>
            <person name="Suh Y."/>
            <person name="Carlson H.K."/>
            <person name="Esquivel Z."/>
            <person name="Sadeeshkumar H."/>
            <person name="Chakraborty R."/>
            <person name="Zane G.M."/>
            <person name="Rubin B.E."/>
            <person name="Wall J.D."/>
            <person name="Visel A."/>
            <person name="Bristow J."/>
            <person name="Blow M.J."/>
            <person name="Arkin A.P."/>
            <person name="Deutschbauer A.M."/>
        </authorList>
    </citation>
    <scope>NUCLEOTIDE SEQUENCE [LARGE SCALE GENOMIC DNA]</scope>
    <source>
        <strain evidence="10 11">FW300-N2E3</strain>
    </source>
</reference>
<comment type="pathway">
    <text evidence="2 7">Glycan metabolism; osmoregulated periplasmic glucan (OPG) biosynthesis.</text>
</comment>
<sequence length="591" mass="65924" precursor="true">MIVSPCNAPKLSAKRLRNALVTGSALLCLLSAGQLWAFNLDDVSAKAKELAGQKYEAPRSNLPNEFREMKFADYQKIRFLTEKAEWADQKTPFKLSFYHQGMHFDTPVKINEITANNVEEIKYDPSRFDFGDVKFDPKSTEKLGYAGFRVLYPINKADKQDEIMTMLGASYFRVVGKGHTYGLSARGLAIDTALPSGEEFPRFTEFWIEQPKPTDKHLVIYALLDSPRATGAYRLTLRPGSDTIVDVKAQMFLRDKVSKLGIAPLTSMFLFGANQPSKVLNYRRELHDSSGLSIHAGNGEWIWRPLNNPKHLAVSNFSVENPRGFGLLQRGRDFSHYEDLDDRYDKRPSAWIEPQGDWGKGTVDLVEIPTADETNDNIVAFWSPEKLPEPGQPLDFAYRLHWTIDEAALHSADSAWVQQTLRSTGDVKQSNLIRQPDGSVAYLVDFTGPSLKALPEDAPVRSQVSVGDNAEVVENSVRYNPETQGWRLTLRMKIKDPGKSTEMRAALVKEIVAPEPAKVSLPNANSSIAKADKIAAKQLEKKEKESKEAKDKDAKQPAAAEAAPATPPAPDAAKTEQVLTETWSYQLPADE</sequence>
<protein>
    <recommendedName>
        <fullName evidence="4 7">Glucans biosynthesis protein G</fullName>
    </recommendedName>
</protein>
<evidence type="ECO:0000256" key="7">
    <source>
        <dbReference type="HAMAP-Rule" id="MF_01069"/>
    </source>
</evidence>
<proteinExistence type="inferred from homology"/>
<evidence type="ECO:0000256" key="6">
    <source>
        <dbReference type="ARBA" id="ARBA00022764"/>
    </source>
</evidence>
<evidence type="ECO:0000256" key="4">
    <source>
        <dbReference type="ARBA" id="ARBA00015376"/>
    </source>
</evidence>
<feature type="compositionally biased region" description="Basic and acidic residues" evidence="8">
    <location>
        <begin position="535"/>
        <end position="555"/>
    </location>
</feature>
<accession>A0A0N9VP38</accession>
<dbReference type="InterPro" id="IPR014718">
    <property type="entry name" value="GH-type_carb-bd"/>
</dbReference>
<dbReference type="SUPFAM" id="SSF81296">
    <property type="entry name" value="E set domains"/>
    <property type="match status" value="1"/>
</dbReference>
<dbReference type="Proteomes" id="UP000066487">
    <property type="component" value="Chromosome"/>
</dbReference>
<dbReference type="PANTHER" id="PTHR30504:SF4">
    <property type="entry name" value="GLUCANS BIOSYNTHESIS PROTEIN G"/>
    <property type="match status" value="1"/>
</dbReference>
<comment type="function">
    <text evidence="7">Involved in the biosynthesis of osmoregulated periplasmic glucans (OPGs).</text>
</comment>
<dbReference type="FunFam" id="2.70.98.10:FF:000001">
    <property type="entry name" value="Glucans biosynthesis protein G"/>
    <property type="match status" value="1"/>
</dbReference>
<dbReference type="SUPFAM" id="SSF74650">
    <property type="entry name" value="Galactose mutarotase-like"/>
    <property type="match status" value="1"/>
</dbReference>
<dbReference type="GO" id="GO:0030246">
    <property type="term" value="F:carbohydrate binding"/>
    <property type="evidence" value="ECO:0007669"/>
    <property type="project" value="InterPro"/>
</dbReference>
<dbReference type="PIRSF" id="PIRSF006281">
    <property type="entry name" value="MdoG"/>
    <property type="match status" value="1"/>
</dbReference>
<keyword evidence="5 7" id="KW-0732">Signal</keyword>
<comment type="subcellular location">
    <subcellularLocation>
        <location evidence="1 7">Periplasm</location>
    </subcellularLocation>
</comment>